<keyword evidence="2" id="KW-1185">Reference proteome</keyword>
<gene>
    <name evidence="1" type="ORF">JOF46_000517</name>
</gene>
<dbReference type="Proteomes" id="UP000766570">
    <property type="component" value="Unassembled WGS sequence"/>
</dbReference>
<organism evidence="1 2">
    <name type="scientific">Paeniglutamicibacter psychrophenolicus</name>
    <dbReference type="NCBI Taxonomy" id="257454"/>
    <lineage>
        <taxon>Bacteria</taxon>
        <taxon>Bacillati</taxon>
        <taxon>Actinomycetota</taxon>
        <taxon>Actinomycetes</taxon>
        <taxon>Micrococcales</taxon>
        <taxon>Micrococcaceae</taxon>
        <taxon>Paeniglutamicibacter</taxon>
    </lineage>
</organism>
<reference evidence="1 2" key="1">
    <citation type="submission" date="2021-03" db="EMBL/GenBank/DDBJ databases">
        <title>Sequencing the genomes of 1000 actinobacteria strains.</title>
        <authorList>
            <person name="Klenk H.-P."/>
        </authorList>
    </citation>
    <scope>NUCLEOTIDE SEQUENCE [LARGE SCALE GENOMIC DNA]</scope>
    <source>
        <strain evidence="1 2">DSM 15454</strain>
    </source>
</reference>
<comment type="caution">
    <text evidence="1">The sequence shown here is derived from an EMBL/GenBank/DDBJ whole genome shotgun (WGS) entry which is preliminary data.</text>
</comment>
<sequence length="84" mass="9255">MLSEHMVRVCGSMADCTHCLRRDCSQRLGPGTHADPVMDRIIHNTIWSATGNYHVGKGIGAVQQVRIRWKSAAPTQAVSGRQLQ</sequence>
<protein>
    <submittedName>
        <fullName evidence="1">Uncharacterized protein</fullName>
    </submittedName>
</protein>
<evidence type="ECO:0000313" key="2">
    <source>
        <dbReference type="Proteomes" id="UP000766570"/>
    </source>
</evidence>
<dbReference type="EMBL" id="JAGIOE010000001">
    <property type="protein sequence ID" value="MBP2372605.1"/>
    <property type="molecule type" value="Genomic_DNA"/>
</dbReference>
<name>A0ABS4W8T1_9MICC</name>
<evidence type="ECO:0000313" key="1">
    <source>
        <dbReference type="EMBL" id="MBP2372605.1"/>
    </source>
</evidence>
<dbReference type="RefSeq" id="WP_209905900.1">
    <property type="nucleotide sequence ID" value="NZ_BAAAMI010000019.1"/>
</dbReference>
<accession>A0ABS4W8T1</accession>
<proteinExistence type="predicted"/>